<dbReference type="Pfam" id="PF13443">
    <property type="entry name" value="HTH_26"/>
    <property type="match status" value="1"/>
</dbReference>
<reference evidence="5" key="1">
    <citation type="journal article" date="2019" name="Int. J. Syst. Evol. Microbiol.">
        <title>The Global Catalogue of Microorganisms (GCM) 10K type strain sequencing project: providing services to taxonomists for standard genome sequencing and annotation.</title>
        <authorList>
            <consortium name="The Broad Institute Genomics Platform"/>
            <consortium name="The Broad Institute Genome Sequencing Center for Infectious Disease"/>
            <person name="Wu L."/>
            <person name="Ma J."/>
        </authorList>
    </citation>
    <scope>NUCLEOTIDE SEQUENCE [LARGE SCALE GENOMIC DNA]</scope>
    <source>
        <strain evidence="5">CGMCC 4.7198</strain>
    </source>
</reference>
<dbReference type="Proteomes" id="UP001596957">
    <property type="component" value="Unassembled WGS sequence"/>
</dbReference>
<dbReference type="InterPro" id="IPR001387">
    <property type="entry name" value="Cro/C1-type_HTH"/>
</dbReference>
<evidence type="ECO:0000313" key="4">
    <source>
        <dbReference type="EMBL" id="MFD0287442.1"/>
    </source>
</evidence>
<name>A0ABW2VUV6_9ACTN</name>
<evidence type="ECO:0000259" key="3">
    <source>
        <dbReference type="Pfam" id="PF13443"/>
    </source>
</evidence>
<sequence length="324" mass="35291">MTAPRSDELVEVTVPQIWAGVDIGKEHHHCVVLDERGDRLLSRRILNDESALLELISDVLALSEDTLWAVDINHGGAALLIGLLLSHDQPMLYITGLAVHQASTAYRGQGKTDEKDAFVIADQARMRQDLGSLRPGDEIAVDLRTPTARRLDLVNDRTRQTNRLRAQLLEFFATLERALNLSKKGPVVLLTGYQVPALIRRSGTKRIGTWLKNRRVKNAATLAQTIVEAAKSQHTALPGETLAAAMVARIAKGVLAIDEELDKICAALNCTVADLLEAEPLAAADGEERETGQRAVGAEDGADRPVRPTPRTGQGRSRRSLPPN</sequence>
<protein>
    <submittedName>
        <fullName evidence="4">Transposase</fullName>
    </submittedName>
</protein>
<evidence type="ECO:0000259" key="2">
    <source>
        <dbReference type="Pfam" id="PF01548"/>
    </source>
</evidence>
<feature type="domain" description="HTH cro/C1-type" evidence="3">
    <location>
        <begin position="259"/>
        <end position="280"/>
    </location>
</feature>
<evidence type="ECO:0000256" key="1">
    <source>
        <dbReference type="SAM" id="MobiDB-lite"/>
    </source>
</evidence>
<comment type="caution">
    <text evidence="4">The sequence shown here is derived from an EMBL/GenBank/DDBJ whole genome shotgun (WGS) entry which is preliminary data.</text>
</comment>
<dbReference type="PANTHER" id="PTHR33055">
    <property type="entry name" value="TRANSPOSASE FOR INSERTION SEQUENCE ELEMENT IS1111A"/>
    <property type="match status" value="1"/>
</dbReference>
<evidence type="ECO:0000313" key="5">
    <source>
        <dbReference type="Proteomes" id="UP001596957"/>
    </source>
</evidence>
<dbReference type="InterPro" id="IPR047650">
    <property type="entry name" value="Transpos_IS110"/>
</dbReference>
<dbReference type="EMBL" id="JBHTEC010000001">
    <property type="protein sequence ID" value="MFD0287442.1"/>
    <property type="molecule type" value="Genomic_DNA"/>
</dbReference>
<dbReference type="Pfam" id="PF01548">
    <property type="entry name" value="DEDD_Tnp_IS110"/>
    <property type="match status" value="1"/>
</dbReference>
<keyword evidence="5" id="KW-1185">Reference proteome</keyword>
<organism evidence="4 5">
    <name type="scientific">Streptomyces lutosisoli</name>
    <dbReference type="NCBI Taxonomy" id="2665721"/>
    <lineage>
        <taxon>Bacteria</taxon>
        <taxon>Bacillati</taxon>
        <taxon>Actinomycetota</taxon>
        <taxon>Actinomycetes</taxon>
        <taxon>Kitasatosporales</taxon>
        <taxon>Streptomycetaceae</taxon>
        <taxon>Streptomyces</taxon>
    </lineage>
</organism>
<dbReference type="RefSeq" id="WP_381262921.1">
    <property type="nucleotide sequence ID" value="NZ_JBHTBI010000069.1"/>
</dbReference>
<accession>A0ABW2VUV6</accession>
<feature type="region of interest" description="Disordered" evidence="1">
    <location>
        <begin position="282"/>
        <end position="324"/>
    </location>
</feature>
<proteinExistence type="predicted"/>
<dbReference type="PANTHER" id="PTHR33055:SF3">
    <property type="entry name" value="PUTATIVE TRANSPOSASE FOR IS117-RELATED"/>
    <property type="match status" value="1"/>
</dbReference>
<dbReference type="InterPro" id="IPR002525">
    <property type="entry name" value="Transp_IS110-like_N"/>
</dbReference>
<feature type="domain" description="Transposase IS110-like N-terminal" evidence="2">
    <location>
        <begin position="19"/>
        <end position="172"/>
    </location>
</feature>
<gene>
    <name evidence="4" type="ORF">ACFQZP_38455</name>
</gene>